<feature type="transmembrane region" description="Helical" evidence="8">
    <location>
        <begin position="75"/>
        <end position="95"/>
    </location>
</feature>
<feature type="transmembrane region" description="Helical" evidence="8">
    <location>
        <begin position="473"/>
        <end position="503"/>
    </location>
</feature>
<evidence type="ECO:0000256" key="8">
    <source>
        <dbReference type="SAM" id="Phobius"/>
    </source>
</evidence>
<keyword evidence="5" id="KW-0406">Ion transport</keyword>
<gene>
    <name evidence="9" type="ORF">BDN70DRAFT_811504</name>
</gene>
<evidence type="ECO:0000256" key="2">
    <source>
        <dbReference type="ARBA" id="ARBA00022448"/>
    </source>
</evidence>
<dbReference type="OrthoDB" id="9999863at2759"/>
<dbReference type="Pfam" id="PF02386">
    <property type="entry name" value="TrkH"/>
    <property type="match status" value="1"/>
</dbReference>
<evidence type="ECO:0000256" key="3">
    <source>
        <dbReference type="ARBA" id="ARBA00022692"/>
    </source>
</evidence>
<feature type="transmembrane region" description="Helical" evidence="8">
    <location>
        <begin position="601"/>
        <end position="621"/>
    </location>
</feature>
<evidence type="ECO:0000313" key="9">
    <source>
        <dbReference type="EMBL" id="KAF9476894.1"/>
    </source>
</evidence>
<keyword evidence="4 8" id="KW-1133">Transmembrane helix</keyword>
<name>A0A9P5YYJ1_9AGAR</name>
<reference evidence="9" key="1">
    <citation type="submission" date="2020-11" db="EMBL/GenBank/DDBJ databases">
        <authorList>
            <consortium name="DOE Joint Genome Institute"/>
            <person name="Ahrendt S."/>
            <person name="Riley R."/>
            <person name="Andreopoulos W."/>
            <person name="Labutti K."/>
            <person name="Pangilinan J."/>
            <person name="Ruiz-Duenas F.J."/>
            <person name="Barrasa J.M."/>
            <person name="Sanchez-Garcia M."/>
            <person name="Camarero S."/>
            <person name="Miyauchi S."/>
            <person name="Serrano A."/>
            <person name="Linde D."/>
            <person name="Babiker R."/>
            <person name="Drula E."/>
            <person name="Ayuso-Fernandez I."/>
            <person name="Pacheco R."/>
            <person name="Padilla G."/>
            <person name="Ferreira P."/>
            <person name="Barriuso J."/>
            <person name="Kellner H."/>
            <person name="Castanera R."/>
            <person name="Alfaro M."/>
            <person name="Ramirez L."/>
            <person name="Pisabarro A.G."/>
            <person name="Kuo A."/>
            <person name="Tritt A."/>
            <person name="Lipzen A."/>
            <person name="He G."/>
            <person name="Yan M."/>
            <person name="Ng V."/>
            <person name="Cullen D."/>
            <person name="Martin F."/>
            <person name="Rosso M.-N."/>
            <person name="Henrissat B."/>
            <person name="Hibbett D."/>
            <person name="Martinez A.T."/>
            <person name="Grigoriev I.V."/>
        </authorList>
    </citation>
    <scope>NUCLEOTIDE SEQUENCE</scope>
    <source>
        <strain evidence="9">CIRM-BRFM 674</strain>
    </source>
</reference>
<feature type="transmembrane region" description="Helical" evidence="8">
    <location>
        <begin position="42"/>
        <end position="63"/>
    </location>
</feature>
<dbReference type="Proteomes" id="UP000807469">
    <property type="component" value="Unassembled WGS sequence"/>
</dbReference>
<protein>
    <submittedName>
        <fullName evidence="9">TrkH-domain-containing protein</fullName>
    </submittedName>
</protein>
<feature type="transmembrane region" description="Helical" evidence="8">
    <location>
        <begin position="703"/>
        <end position="723"/>
    </location>
</feature>
<dbReference type="PANTHER" id="PTHR31064:SF30">
    <property type="entry name" value="HIGH-AFFINITY POTASSIUM TRANSPORT PROTEIN-RELATED"/>
    <property type="match status" value="1"/>
</dbReference>
<feature type="transmembrane region" description="Helical" evidence="8">
    <location>
        <begin position="101"/>
        <end position="122"/>
    </location>
</feature>
<keyword evidence="10" id="KW-1185">Reference proteome</keyword>
<feature type="transmembrane region" description="Helical" evidence="8">
    <location>
        <begin position="442"/>
        <end position="461"/>
    </location>
</feature>
<dbReference type="InterPro" id="IPR051143">
    <property type="entry name" value="TrkH_K-transport"/>
</dbReference>
<feature type="region of interest" description="Disordered" evidence="7">
    <location>
        <begin position="774"/>
        <end position="799"/>
    </location>
</feature>
<evidence type="ECO:0000256" key="7">
    <source>
        <dbReference type="SAM" id="MobiDB-lite"/>
    </source>
</evidence>
<dbReference type="GO" id="GO:1990573">
    <property type="term" value="P:potassium ion import across plasma membrane"/>
    <property type="evidence" value="ECO:0007669"/>
    <property type="project" value="TreeGrafter"/>
</dbReference>
<evidence type="ECO:0000256" key="6">
    <source>
        <dbReference type="ARBA" id="ARBA00023136"/>
    </source>
</evidence>
<evidence type="ECO:0000256" key="4">
    <source>
        <dbReference type="ARBA" id="ARBA00022989"/>
    </source>
</evidence>
<keyword evidence="2" id="KW-0813">Transport</keyword>
<keyword evidence="3 8" id="KW-0812">Transmembrane</keyword>
<dbReference type="AlphaFoldDB" id="A0A9P5YYJ1"/>
<organism evidence="9 10">
    <name type="scientific">Pholiota conissans</name>
    <dbReference type="NCBI Taxonomy" id="109636"/>
    <lineage>
        <taxon>Eukaryota</taxon>
        <taxon>Fungi</taxon>
        <taxon>Dikarya</taxon>
        <taxon>Basidiomycota</taxon>
        <taxon>Agaricomycotina</taxon>
        <taxon>Agaricomycetes</taxon>
        <taxon>Agaricomycetidae</taxon>
        <taxon>Agaricales</taxon>
        <taxon>Agaricineae</taxon>
        <taxon>Strophariaceae</taxon>
        <taxon>Pholiota</taxon>
    </lineage>
</organism>
<sequence>MEKDKDRRRRQRPRRHHSIIPSSIRQTITATLDLVAQHTTFFRVHVAAFTLIPLIFSGIFYACNGRYHISFVDSMFLCYSAMTVTGLCTVNLSTITTFQQLILYFLMMIGDFTVASWIMVLIRKQFFKNHCEYVVSKRKKPTKKMSLKSKASFMKSISGPIGAAFKQREPTPRQEKVANDAPNPQFQLIGPTPGPTPGATLTDLQIDLPKELQSQPDEDNVHVLPESQFYSSSPKSANGMLLSPDVERSFRSPVSNNTTRSPQVGFAMSTGVSPRSGHHHPPTRLVQDGIPMPFRRTTVIVNQDDPRNEKDTRYRNFGGFPGPTELIDKLFKKAAPTTYRKMERTMTMSTYTTLQSTNVPWLNFSGLIVGRNSDFHTESLTDEQLEDIGGAEYRALRLLSYLVPAYFILSQIISILIFLPWLSVVHTYDGVFAAQFRLVSKTWFSFFQVMGAYTGGGLSLVDLGMLPFQNAYLMIVGLIFSILAGNHALSSMTALIIECYSWITSKILPEDSEAQSALSFLLDHPRRCFLYLFPSHQTWFLVVCLVGFSIIEWVSFLVLNIGLPAYDAIPVGPRVLAGLFQGLAARASGFAIVPLSNLAPALQFLYVVMMYIAVYPVALSIRSTNVYEERSMGIFEAPPDDEDEEPQGLEKIKSGRERVGRYLGWHLRRQLSIDIWWLVWAVFLVAIVERAKLLDESMKWFDLFRVLFELVSAFGGIGLSLGLPTDNFSFSGALRPLSKLIIIVIMVRGRHRGLPVAIDRAVLLPNDLVVNSNPELNDKPEMESNAMAEIPDLTPHVPA</sequence>
<dbReference type="PANTHER" id="PTHR31064">
    <property type="entry name" value="POTASSIUM TRANSPORT PROTEIN DDB_G0292412-RELATED"/>
    <property type="match status" value="1"/>
</dbReference>
<dbReference type="GO" id="GO:0005886">
    <property type="term" value="C:plasma membrane"/>
    <property type="evidence" value="ECO:0007669"/>
    <property type="project" value="TreeGrafter"/>
</dbReference>
<comment type="caution">
    <text evidence="9">The sequence shown here is derived from an EMBL/GenBank/DDBJ whole genome shotgun (WGS) entry which is preliminary data.</text>
</comment>
<dbReference type="GO" id="GO:0140107">
    <property type="term" value="F:high-affinity potassium ion transmembrane transporter activity"/>
    <property type="evidence" value="ECO:0007669"/>
    <property type="project" value="TreeGrafter"/>
</dbReference>
<evidence type="ECO:0000256" key="1">
    <source>
        <dbReference type="ARBA" id="ARBA00004141"/>
    </source>
</evidence>
<dbReference type="EMBL" id="MU155278">
    <property type="protein sequence ID" value="KAF9476894.1"/>
    <property type="molecule type" value="Genomic_DNA"/>
</dbReference>
<proteinExistence type="predicted"/>
<evidence type="ECO:0000313" key="10">
    <source>
        <dbReference type="Proteomes" id="UP000807469"/>
    </source>
</evidence>
<keyword evidence="6 8" id="KW-0472">Membrane</keyword>
<feature type="transmembrane region" description="Helical" evidence="8">
    <location>
        <begin position="671"/>
        <end position="691"/>
    </location>
</feature>
<feature type="region of interest" description="Disordered" evidence="7">
    <location>
        <begin position="164"/>
        <end position="202"/>
    </location>
</feature>
<dbReference type="GO" id="GO:0030007">
    <property type="term" value="P:intracellular potassium ion homeostasis"/>
    <property type="evidence" value="ECO:0007669"/>
    <property type="project" value="TreeGrafter"/>
</dbReference>
<dbReference type="InterPro" id="IPR003445">
    <property type="entry name" value="Cat_transpt"/>
</dbReference>
<accession>A0A9P5YYJ1</accession>
<evidence type="ECO:0000256" key="5">
    <source>
        <dbReference type="ARBA" id="ARBA00023065"/>
    </source>
</evidence>
<feature type="compositionally biased region" description="Basic and acidic residues" evidence="7">
    <location>
        <begin position="166"/>
        <end position="178"/>
    </location>
</feature>
<feature type="transmembrane region" description="Helical" evidence="8">
    <location>
        <begin position="398"/>
        <end position="422"/>
    </location>
</feature>
<feature type="transmembrane region" description="Helical" evidence="8">
    <location>
        <begin position="539"/>
        <end position="563"/>
    </location>
</feature>
<comment type="subcellular location">
    <subcellularLocation>
        <location evidence="1">Membrane</location>
        <topology evidence="1">Multi-pass membrane protein</topology>
    </subcellularLocation>
</comment>